<dbReference type="Gene3D" id="2.160.20.10">
    <property type="entry name" value="Single-stranded right-handed beta-helix, Pectin lyase-like"/>
    <property type="match status" value="1"/>
</dbReference>
<evidence type="ECO:0000259" key="2">
    <source>
        <dbReference type="Pfam" id="PF17433"/>
    </source>
</evidence>
<evidence type="ECO:0000313" key="3">
    <source>
        <dbReference type="EMBL" id="CRK15043.1"/>
    </source>
</evidence>
<evidence type="ECO:0000259" key="1">
    <source>
        <dbReference type="Pfam" id="PF03718"/>
    </source>
</evidence>
<evidence type="ECO:0008006" key="5">
    <source>
        <dbReference type="Google" id="ProtNLM"/>
    </source>
</evidence>
<dbReference type="Pfam" id="PF03718">
    <property type="entry name" value="Glyco_hydro_49"/>
    <property type="match status" value="1"/>
</dbReference>
<feature type="domain" description="Glycoside hydrolase family 49 C-terminal" evidence="1">
    <location>
        <begin position="684"/>
        <end position="793"/>
    </location>
</feature>
<dbReference type="STRING" id="100787.A0A0G4KZ39"/>
<dbReference type="SUPFAM" id="SSF101596">
    <property type="entry name" value="Dextranase, N-terminal domain"/>
    <property type="match status" value="1"/>
</dbReference>
<name>A0A0G4KZ39_VERLO</name>
<dbReference type="Proteomes" id="UP000044602">
    <property type="component" value="Unassembled WGS sequence"/>
</dbReference>
<organism evidence="3 4">
    <name type="scientific">Verticillium longisporum</name>
    <name type="common">Verticillium dahliae var. longisporum</name>
    <dbReference type="NCBI Taxonomy" id="100787"/>
    <lineage>
        <taxon>Eukaryota</taxon>
        <taxon>Fungi</taxon>
        <taxon>Dikarya</taxon>
        <taxon>Ascomycota</taxon>
        <taxon>Pezizomycotina</taxon>
        <taxon>Sordariomycetes</taxon>
        <taxon>Hypocreomycetidae</taxon>
        <taxon>Glomerellales</taxon>
        <taxon>Plectosphaerellaceae</taxon>
        <taxon>Verticillium</taxon>
    </lineage>
</organism>
<sequence>MPGSSTFKQPALHPNVDGLDVAQTSGQVLSMRLADKAYCLQHRTTSILRASIALPRIYDGANEPTLSGFVKLARLFNTIDTDFVCAWSEGCLKGTNDSVAGLLDPDQFSTMSVASVIDETQRVDVAVTQCWLRTLVCQLQVRSNELHGRGAATSVRAAARDLLNCFGAARLEILGSHGIGMIEQVASTTISTIMYLSSFNALLLLLATLSGPSSGACVPGVKTWWHDKSTIDIQRPAAPDEVRRSRRYEVSVSPASTGRFQRSFVYESIPRNGNGKMFDPAQTGKEYNLTDGDGVTVEIDAGISMAWTQFQYRRDVDVRIVSSDGSSLGPASNVVVRPVDLGFKVRSPQPDTVIIQVPYQKSGARFSVEFQDDLYTFRSNGTDYVAEGGVIVSEEPKNALLIFASPMIPDDLIPSKTSTGTQVMKPGSLTREALGSKPTLYFEAGVYWVEKDGILGKDHIKLSPSTHYIYFEPGTYIKGAFEYTTQHPDFYTVGHAVVSGENYAYMANTIEDYTAVKDDRYSLRMFWHQSVMDNQTWHCIGPTLNAPPFNTMDLHPMNHTPHEEDNKVQSHIQDYKQVGAFYFQTDGTQMYKGTVRDVFWHVNDDAIKLYHSGAQLEGLTIWKARNNAIIQMGWKPRDVSDVSVKHVRLIHNRWIQPNAYVPSAILGASPFDADPKLVDPSRKMSLHISDLVCEGVCAALMTMAPLQNFDLLVENVHFEKMHDDVTVRLGHSEVGMHAGENMNNYTPGQGNLTLGIVIRNWTIGGQRVDGTNWGEHQLGQVSVHPDFEGDWSIE</sequence>
<dbReference type="Gene3D" id="2.60.350.10">
    <property type="entry name" value="Dextranase, N-terminal"/>
    <property type="match status" value="1"/>
</dbReference>
<dbReference type="SUPFAM" id="SSF51126">
    <property type="entry name" value="Pectin lyase-like"/>
    <property type="match status" value="1"/>
</dbReference>
<dbReference type="InterPro" id="IPR035953">
    <property type="entry name" value="Dextranase_N-ter"/>
</dbReference>
<keyword evidence="4" id="KW-1185">Reference proteome</keyword>
<dbReference type="InterPro" id="IPR012334">
    <property type="entry name" value="Pectin_lyas_fold"/>
</dbReference>
<evidence type="ECO:0000313" key="4">
    <source>
        <dbReference type="Proteomes" id="UP000044602"/>
    </source>
</evidence>
<dbReference type="InterPro" id="IPR011050">
    <property type="entry name" value="Pectin_lyase_fold/virulence"/>
</dbReference>
<proteinExistence type="predicted"/>
<dbReference type="InterPro" id="IPR023226">
    <property type="entry name" value="Glyco_hydro_49_N_dom"/>
</dbReference>
<dbReference type="Pfam" id="PF17433">
    <property type="entry name" value="Glyco_hydro_49N"/>
    <property type="match status" value="1"/>
</dbReference>
<dbReference type="InterPro" id="IPR041402">
    <property type="entry name" value="B_solenoid_dext"/>
</dbReference>
<dbReference type="AlphaFoldDB" id="A0A0G4KZ39"/>
<dbReference type="EMBL" id="CVQH01006113">
    <property type="protein sequence ID" value="CRK15043.1"/>
    <property type="molecule type" value="Genomic_DNA"/>
</dbReference>
<reference evidence="3 4" key="1">
    <citation type="submission" date="2015-05" db="EMBL/GenBank/DDBJ databases">
        <authorList>
            <person name="Wang D.B."/>
            <person name="Wang M."/>
        </authorList>
    </citation>
    <scope>NUCLEOTIDE SEQUENCE [LARGE SCALE GENOMIC DNA]</scope>
    <source>
        <strain evidence="3">VL1</strain>
    </source>
</reference>
<dbReference type="Pfam" id="PF18783">
    <property type="entry name" value="IPU_b_solenoid"/>
    <property type="match status" value="1"/>
</dbReference>
<protein>
    <recommendedName>
        <fullName evidence="5">Dextranase</fullName>
    </recommendedName>
</protein>
<feature type="domain" description="Glycoside hydrolase family 49 N-terminal" evidence="2">
    <location>
        <begin position="216"/>
        <end position="407"/>
    </location>
</feature>
<dbReference type="GO" id="GO:0004553">
    <property type="term" value="F:hydrolase activity, hydrolyzing O-glycosyl compounds"/>
    <property type="evidence" value="ECO:0007669"/>
    <property type="project" value="InterPro"/>
</dbReference>
<dbReference type="InterPro" id="IPR005192">
    <property type="entry name" value="Glyco_hydro_49_C"/>
</dbReference>
<gene>
    <name evidence="3" type="ORF">BN1708_011313</name>
</gene>
<dbReference type="InterPro" id="IPR041274">
    <property type="entry name" value="IPU_b_solenoid"/>
</dbReference>
<accession>A0A0G4KZ39</accession>
<dbReference type="Pfam" id="PF18841">
    <property type="entry name" value="B_solenoid_dext"/>
    <property type="match status" value="1"/>
</dbReference>